<dbReference type="OMA" id="FQRDSHH"/>
<dbReference type="EMBL" id="CDMC01000012">
    <property type="protein sequence ID" value="CEL08987.1"/>
    <property type="molecule type" value="Genomic_DNA"/>
</dbReference>
<reference evidence="3" key="1">
    <citation type="journal article" date="2016" name="Genome Announc.">
        <title>Draft genome sequences of fungus Aspergillus calidoustus.</title>
        <authorList>
            <person name="Horn F."/>
            <person name="Linde J."/>
            <person name="Mattern D.J."/>
            <person name="Walther G."/>
            <person name="Guthke R."/>
            <person name="Scherlach K."/>
            <person name="Martin K."/>
            <person name="Brakhage A.A."/>
            <person name="Petzke L."/>
            <person name="Valiante V."/>
        </authorList>
    </citation>
    <scope>NUCLEOTIDE SEQUENCE [LARGE SCALE GENOMIC DNA]</scope>
    <source>
        <strain evidence="3">SF006504</strain>
    </source>
</reference>
<protein>
    <submittedName>
        <fullName evidence="2">Uncharacterized protein</fullName>
    </submittedName>
</protein>
<evidence type="ECO:0000256" key="1">
    <source>
        <dbReference type="SAM" id="MobiDB-lite"/>
    </source>
</evidence>
<keyword evidence="3" id="KW-1185">Reference proteome</keyword>
<evidence type="ECO:0000313" key="2">
    <source>
        <dbReference type="EMBL" id="CEL08987.1"/>
    </source>
</evidence>
<organism evidence="2 3">
    <name type="scientific">Aspergillus calidoustus</name>
    <dbReference type="NCBI Taxonomy" id="454130"/>
    <lineage>
        <taxon>Eukaryota</taxon>
        <taxon>Fungi</taxon>
        <taxon>Dikarya</taxon>
        <taxon>Ascomycota</taxon>
        <taxon>Pezizomycotina</taxon>
        <taxon>Eurotiomycetes</taxon>
        <taxon>Eurotiomycetidae</taxon>
        <taxon>Eurotiales</taxon>
        <taxon>Aspergillaceae</taxon>
        <taxon>Aspergillus</taxon>
        <taxon>Aspergillus subgen. Nidulantes</taxon>
    </lineage>
</organism>
<accession>A0A0U5GB99</accession>
<sequence length="101" mass="11462">MDCFRQIYRLIRSPFKGTQHRVLEIGPPTNFRKEELPTFIADDDAITLHSGTALEKDAIVSTTEQEPSTRDKIKSQVRRLSVKMSRPLSEAESSGVMANER</sequence>
<name>A0A0U5GB99_ASPCI</name>
<feature type="region of interest" description="Disordered" evidence="1">
    <location>
        <begin position="61"/>
        <end position="101"/>
    </location>
</feature>
<gene>
    <name evidence="2" type="ORF">ASPCAL12131</name>
</gene>
<dbReference type="AlphaFoldDB" id="A0A0U5GB99"/>
<dbReference type="OrthoDB" id="4154127at2759"/>
<proteinExistence type="predicted"/>
<dbReference type="Proteomes" id="UP000054771">
    <property type="component" value="Unassembled WGS sequence"/>
</dbReference>
<evidence type="ECO:0000313" key="3">
    <source>
        <dbReference type="Proteomes" id="UP000054771"/>
    </source>
</evidence>